<feature type="compositionally biased region" description="Basic and acidic residues" evidence="1">
    <location>
        <begin position="608"/>
        <end position="618"/>
    </location>
</feature>
<dbReference type="PROSITE" id="PS50994">
    <property type="entry name" value="INTEGRASE"/>
    <property type="match status" value="1"/>
</dbReference>
<accession>A0ABV1WP61</accession>
<evidence type="ECO:0000259" key="2">
    <source>
        <dbReference type="PROSITE" id="PS50994"/>
    </source>
</evidence>
<sequence length="655" mass="73264">MTGTRPGRGRARPGEAGRAAAGLRPGDDDADRTPVREGRRGEGDPRPGSGLLGLKGLGLRTLEKLTSLSGESLLLACADGRWTRRRVGHRSFTEEIREAIFAVREECRERARITMAAKHRLMHQYVRERFPDFPVEKIPSRYTLAAVWQEWFGPGGARPRYQRTADDAAEAGVAGRVVVHRPGQVLALDSTPLPVMLRETVFGEAVKATLTLALDLYTHGLPAFRLTLQSDTSVDVAMLLRDVMLPLPMREGWGEEMEWPYAGVPADVIAEFTGHRVAALPFFAPETITTDHGGPYKNHDLVEAERELGCNILPARILRQTDKFAVERQFSTIKTMLLEHFLGFTGTDVADRGADPERDATLTLAQAEHVIATWIVKVWQNRKLGEYAPSWAPGEDHSPNTLFAAAMQQGGFDLDIPEPSLYYRLLRRHHVQIHPRRGVKILGLWYHADVLDEPRFLHPSDRGGKHAKQWVIRSDRRDRRQVFFQDPADHDTWHFLRWRGLPPEGEIPAFSDKTADALLGHVRANKVAARSDEELLPALLDILGSVTPVDQWPTQAAKKAGKKQRVARAREETRAQAAAADRQVPSPRPARMPAPWAEQARTIDAAVDSDRRRRREEAVADEPVAPPLLDDALRHRPLFLLPLNDDTDNLPGENA</sequence>
<feature type="domain" description="Integrase catalytic" evidence="2">
    <location>
        <begin position="178"/>
        <end position="407"/>
    </location>
</feature>
<protein>
    <submittedName>
        <fullName evidence="3">Transposase</fullName>
    </submittedName>
</protein>
<dbReference type="Proteomes" id="UP001474181">
    <property type="component" value="Unassembled WGS sequence"/>
</dbReference>
<dbReference type="InterPro" id="IPR001584">
    <property type="entry name" value="Integrase_cat-core"/>
</dbReference>
<dbReference type="RefSeq" id="WP_350777160.1">
    <property type="nucleotide sequence ID" value="NZ_JBEPEK010000016.1"/>
</dbReference>
<feature type="compositionally biased region" description="Low complexity" evidence="1">
    <location>
        <begin position="14"/>
        <end position="24"/>
    </location>
</feature>
<feature type="compositionally biased region" description="Basic and acidic residues" evidence="1">
    <location>
        <begin position="25"/>
        <end position="45"/>
    </location>
</feature>
<evidence type="ECO:0000313" key="4">
    <source>
        <dbReference type="Proteomes" id="UP001474181"/>
    </source>
</evidence>
<dbReference type="Gene3D" id="3.30.420.10">
    <property type="entry name" value="Ribonuclease H-like superfamily/Ribonuclease H"/>
    <property type="match status" value="1"/>
</dbReference>
<dbReference type="SUPFAM" id="SSF53098">
    <property type="entry name" value="Ribonuclease H-like"/>
    <property type="match status" value="1"/>
</dbReference>
<dbReference type="InterPro" id="IPR036397">
    <property type="entry name" value="RNaseH_sf"/>
</dbReference>
<gene>
    <name evidence="3" type="ORF">ABT404_03945</name>
</gene>
<feature type="region of interest" description="Disordered" evidence="1">
    <location>
        <begin position="1"/>
        <end position="53"/>
    </location>
</feature>
<organism evidence="3 4">
    <name type="scientific">Streptomyces hyaluromycini</name>
    <dbReference type="NCBI Taxonomy" id="1377993"/>
    <lineage>
        <taxon>Bacteria</taxon>
        <taxon>Bacillati</taxon>
        <taxon>Actinomycetota</taxon>
        <taxon>Actinomycetes</taxon>
        <taxon>Kitasatosporales</taxon>
        <taxon>Streptomycetaceae</taxon>
        <taxon>Streptomyces</taxon>
    </lineage>
</organism>
<comment type="caution">
    <text evidence="3">The sequence shown here is derived from an EMBL/GenBank/DDBJ whole genome shotgun (WGS) entry which is preliminary data.</text>
</comment>
<keyword evidence="4" id="KW-1185">Reference proteome</keyword>
<reference evidence="3 4" key="1">
    <citation type="submission" date="2024-06" db="EMBL/GenBank/DDBJ databases">
        <title>The Natural Products Discovery Center: Release of the First 8490 Sequenced Strains for Exploring Actinobacteria Biosynthetic Diversity.</title>
        <authorList>
            <person name="Kalkreuter E."/>
            <person name="Kautsar S.A."/>
            <person name="Yang D."/>
            <person name="Bader C.D."/>
            <person name="Teijaro C.N."/>
            <person name="Fluegel L."/>
            <person name="Davis C.M."/>
            <person name="Simpson J.R."/>
            <person name="Lauterbach L."/>
            <person name="Steele A.D."/>
            <person name="Gui C."/>
            <person name="Meng S."/>
            <person name="Li G."/>
            <person name="Viehrig K."/>
            <person name="Ye F."/>
            <person name="Su P."/>
            <person name="Kiefer A.F."/>
            <person name="Nichols A."/>
            <person name="Cepeda A.J."/>
            <person name="Yan W."/>
            <person name="Fan B."/>
            <person name="Jiang Y."/>
            <person name="Adhikari A."/>
            <person name="Zheng C.-J."/>
            <person name="Schuster L."/>
            <person name="Cowan T.M."/>
            <person name="Smanski M.J."/>
            <person name="Chevrette M.G."/>
            <person name="De Carvalho L.P.S."/>
            <person name="Shen B."/>
        </authorList>
    </citation>
    <scope>NUCLEOTIDE SEQUENCE [LARGE SCALE GENOMIC DNA]</scope>
    <source>
        <strain evidence="3 4">NPDC000234</strain>
    </source>
</reference>
<feature type="compositionally biased region" description="Low complexity" evidence="1">
    <location>
        <begin position="575"/>
        <end position="584"/>
    </location>
</feature>
<feature type="region of interest" description="Disordered" evidence="1">
    <location>
        <begin position="554"/>
        <end position="631"/>
    </location>
</feature>
<name>A0ABV1WP61_9ACTN</name>
<evidence type="ECO:0000256" key="1">
    <source>
        <dbReference type="SAM" id="MobiDB-lite"/>
    </source>
</evidence>
<dbReference type="InterPro" id="IPR012337">
    <property type="entry name" value="RNaseH-like_sf"/>
</dbReference>
<evidence type="ECO:0000313" key="3">
    <source>
        <dbReference type="EMBL" id="MER7178634.1"/>
    </source>
</evidence>
<proteinExistence type="predicted"/>
<dbReference type="EMBL" id="JBEPEK010000016">
    <property type="protein sequence ID" value="MER7178634.1"/>
    <property type="molecule type" value="Genomic_DNA"/>
</dbReference>